<gene>
    <name evidence="2" type="ORF">C1SCF055_LOCUS45101</name>
</gene>
<dbReference type="OrthoDB" id="434024at2759"/>
<proteinExistence type="predicted"/>
<sequence length="134" mass="15456">MLPSREEEMAARQKRLAFARVKHGRLKAMIQLTLQARFQKVRRQKLLQAWGVPELPEGLQLNSFQSPDDSLCATLRLSDGTEAVGPYRKNFQQALQELQELRALQQRKGDQALQKEMQRRDVEAMTAFFVESIS</sequence>
<keyword evidence="1" id="KW-0175">Coiled coil</keyword>
<feature type="coiled-coil region" evidence="1">
    <location>
        <begin position="88"/>
        <end position="115"/>
    </location>
</feature>
<evidence type="ECO:0000313" key="3">
    <source>
        <dbReference type="EMBL" id="CAL1174085.1"/>
    </source>
</evidence>
<organism evidence="2">
    <name type="scientific">Cladocopium goreaui</name>
    <dbReference type="NCBI Taxonomy" id="2562237"/>
    <lineage>
        <taxon>Eukaryota</taxon>
        <taxon>Sar</taxon>
        <taxon>Alveolata</taxon>
        <taxon>Dinophyceae</taxon>
        <taxon>Suessiales</taxon>
        <taxon>Symbiodiniaceae</taxon>
        <taxon>Cladocopium</taxon>
    </lineage>
</organism>
<reference evidence="3" key="2">
    <citation type="submission" date="2024-04" db="EMBL/GenBank/DDBJ databases">
        <authorList>
            <person name="Chen Y."/>
            <person name="Shah S."/>
            <person name="Dougan E. K."/>
            <person name="Thang M."/>
            <person name="Chan C."/>
        </authorList>
    </citation>
    <scope>NUCLEOTIDE SEQUENCE [LARGE SCALE GENOMIC DNA]</scope>
</reference>
<dbReference type="EMBL" id="CAMXCT020006827">
    <property type="protein sequence ID" value="CAL1174085.1"/>
    <property type="molecule type" value="Genomic_DNA"/>
</dbReference>
<dbReference type="Proteomes" id="UP001152797">
    <property type="component" value="Unassembled WGS sequence"/>
</dbReference>
<evidence type="ECO:0000313" key="2">
    <source>
        <dbReference type="EMBL" id="CAI4020710.1"/>
    </source>
</evidence>
<dbReference type="EMBL" id="CAMXCT010006827">
    <property type="protein sequence ID" value="CAI4020710.1"/>
    <property type="molecule type" value="Genomic_DNA"/>
</dbReference>
<dbReference type="EMBL" id="CAMXCT030006827">
    <property type="protein sequence ID" value="CAL4808022.1"/>
    <property type="molecule type" value="Genomic_DNA"/>
</dbReference>
<keyword evidence="4" id="KW-1185">Reference proteome</keyword>
<reference evidence="2" key="1">
    <citation type="submission" date="2022-10" db="EMBL/GenBank/DDBJ databases">
        <authorList>
            <person name="Chen Y."/>
            <person name="Dougan E. K."/>
            <person name="Chan C."/>
            <person name="Rhodes N."/>
            <person name="Thang M."/>
        </authorList>
    </citation>
    <scope>NUCLEOTIDE SEQUENCE</scope>
</reference>
<protein>
    <submittedName>
        <fullName evidence="2">Uncharacterized protein</fullName>
    </submittedName>
</protein>
<dbReference type="AlphaFoldDB" id="A0A9P1M6U4"/>
<evidence type="ECO:0000256" key="1">
    <source>
        <dbReference type="SAM" id="Coils"/>
    </source>
</evidence>
<evidence type="ECO:0000313" key="4">
    <source>
        <dbReference type="Proteomes" id="UP001152797"/>
    </source>
</evidence>
<name>A0A9P1M6U4_9DINO</name>
<comment type="caution">
    <text evidence="2">The sequence shown here is derived from an EMBL/GenBank/DDBJ whole genome shotgun (WGS) entry which is preliminary data.</text>
</comment>
<accession>A0A9P1M6U4</accession>